<dbReference type="RefSeq" id="WP_104355816.1">
    <property type="nucleotide sequence ID" value="NZ_CALFFA010000024.1"/>
</dbReference>
<gene>
    <name evidence="2" type="ORF">C1702_01100</name>
    <name evidence="3" type="ORF">EV676_102234</name>
</gene>
<keyword evidence="1" id="KW-0732">Signal</keyword>
<proteinExistence type="predicted"/>
<dbReference type="PANTHER" id="PTHR40590">
    <property type="entry name" value="CYTOPLASMIC PROTEIN-RELATED"/>
    <property type="match status" value="1"/>
</dbReference>
<evidence type="ECO:0000313" key="5">
    <source>
        <dbReference type="Proteomes" id="UP000294772"/>
    </source>
</evidence>
<dbReference type="Pfam" id="PF01963">
    <property type="entry name" value="TraB_PrgY_gumN"/>
    <property type="match status" value="1"/>
</dbReference>
<accession>A0A2S5T9D6</accession>
<evidence type="ECO:0000313" key="2">
    <source>
        <dbReference type="EMBL" id="PPE71624.1"/>
    </source>
</evidence>
<reference evidence="2 4" key="1">
    <citation type="submission" date="2018-02" db="EMBL/GenBank/DDBJ databases">
        <title>Reclassifiation of [Polyangium] brachysporum DSM 7029 as Guopingzhaonella breviflexa gen. nov., sp. nov., a member of the family Comamonadaceae.</title>
        <authorList>
            <person name="Tang B."/>
        </authorList>
    </citation>
    <scope>NUCLEOTIDE SEQUENCE [LARGE SCALE GENOMIC DNA]</scope>
    <source>
        <strain evidence="2 4">DSM 15344</strain>
    </source>
</reference>
<protein>
    <submittedName>
        <fullName evidence="2">TraB/GumN family protein</fullName>
    </submittedName>
</protein>
<dbReference type="CDD" id="cd14789">
    <property type="entry name" value="Tiki"/>
    <property type="match status" value="1"/>
</dbReference>
<name>A0A2S5T9D6_9BURK</name>
<evidence type="ECO:0000313" key="4">
    <source>
        <dbReference type="Proteomes" id="UP000239406"/>
    </source>
</evidence>
<dbReference type="OrthoDB" id="9025834at2"/>
<dbReference type="PANTHER" id="PTHR40590:SF1">
    <property type="entry name" value="CYTOPLASMIC PROTEIN"/>
    <property type="match status" value="1"/>
</dbReference>
<dbReference type="InterPro" id="IPR002816">
    <property type="entry name" value="TraB/PrgY/GumN_fam"/>
</dbReference>
<dbReference type="AlphaFoldDB" id="A0A2S5T9D6"/>
<dbReference type="EMBL" id="PSNY01000001">
    <property type="protein sequence ID" value="PPE71624.1"/>
    <property type="molecule type" value="Genomic_DNA"/>
</dbReference>
<keyword evidence="4" id="KW-1185">Reference proteome</keyword>
<feature type="signal peptide" evidence="1">
    <location>
        <begin position="1"/>
        <end position="28"/>
    </location>
</feature>
<comment type="caution">
    <text evidence="2">The sequence shown here is derived from an EMBL/GenBank/DDBJ whole genome shotgun (WGS) entry which is preliminary data.</text>
</comment>
<dbReference type="Proteomes" id="UP000239406">
    <property type="component" value="Unassembled WGS sequence"/>
</dbReference>
<organism evidence="2 4">
    <name type="scientific">Caldimonas thermodepolymerans</name>
    <dbReference type="NCBI Taxonomy" id="215580"/>
    <lineage>
        <taxon>Bacteria</taxon>
        <taxon>Pseudomonadati</taxon>
        <taxon>Pseudomonadota</taxon>
        <taxon>Betaproteobacteria</taxon>
        <taxon>Burkholderiales</taxon>
        <taxon>Sphaerotilaceae</taxon>
        <taxon>Caldimonas</taxon>
    </lineage>
</organism>
<dbReference type="EMBL" id="SLXF01000002">
    <property type="protein sequence ID" value="TCP08726.1"/>
    <property type="molecule type" value="Genomic_DNA"/>
</dbReference>
<evidence type="ECO:0000313" key="3">
    <source>
        <dbReference type="EMBL" id="TCP08726.1"/>
    </source>
</evidence>
<dbReference type="Proteomes" id="UP000294772">
    <property type="component" value="Unassembled WGS sequence"/>
</dbReference>
<sequence>MDSTRWCRRLATCVAAMVIGLQAATAAADPCPPQPVPPSGADAQHARLNARDRGLLWRIERDGRSSWLYGTIHVGRHEWSVPGPAVRAALARSRRIAVELDLTDPATVQQVQQVLTGSLDLPEPLRRRLARQAERACVDAEQLAGLHPVVQAITYGVLEARWEGLHSAWAQEFMLAGYARRTGKPVVSLETPQQQADALLPRSAEEALRAIEDQLEQLEQGQVRRITRRLADAWERGDLEDLAGYEQWCDCIRSEADRAALRRLQVDRNPGMAARIAALHDEGEVFAAVGALHMVGPQGLPALLAARGFRVERVHSGAPVAGPAR</sequence>
<reference evidence="3 5" key="2">
    <citation type="submission" date="2019-03" db="EMBL/GenBank/DDBJ databases">
        <title>Genomic Encyclopedia of Type Strains, Phase IV (KMG-IV): sequencing the most valuable type-strain genomes for metagenomic binning, comparative biology and taxonomic classification.</title>
        <authorList>
            <person name="Goeker M."/>
        </authorList>
    </citation>
    <scope>NUCLEOTIDE SEQUENCE [LARGE SCALE GENOMIC DNA]</scope>
    <source>
        <strain evidence="3 5">DSM 15264</strain>
    </source>
</reference>
<feature type="chain" id="PRO_5040584371" evidence="1">
    <location>
        <begin position="29"/>
        <end position="325"/>
    </location>
</feature>
<evidence type="ECO:0000256" key="1">
    <source>
        <dbReference type="SAM" id="SignalP"/>
    </source>
</evidence>
<dbReference type="InterPro" id="IPR047111">
    <property type="entry name" value="YbaP-like"/>
</dbReference>